<dbReference type="InterPro" id="IPR011009">
    <property type="entry name" value="Kinase-like_dom_sf"/>
</dbReference>
<gene>
    <name evidence="2" type="ORF">KFL_002360120</name>
</gene>
<dbReference type="GO" id="GO:0004672">
    <property type="term" value="F:protein kinase activity"/>
    <property type="evidence" value="ECO:0007669"/>
    <property type="project" value="InterPro"/>
</dbReference>
<dbReference type="GO" id="GO:0005524">
    <property type="term" value="F:ATP binding"/>
    <property type="evidence" value="ECO:0007669"/>
    <property type="project" value="InterPro"/>
</dbReference>
<dbReference type="InterPro" id="IPR040976">
    <property type="entry name" value="Pkinase_fungal"/>
</dbReference>
<dbReference type="OrthoDB" id="2319030at2759"/>
<protein>
    <submittedName>
        <fullName evidence="2">Protein kinase-like domain containing protein</fullName>
    </submittedName>
</protein>
<name>A0A0U9HK42_KLENI</name>
<dbReference type="STRING" id="105231.A0A0U9HK42"/>
<evidence type="ECO:0000313" key="3">
    <source>
        <dbReference type="Proteomes" id="UP000054558"/>
    </source>
</evidence>
<keyword evidence="3" id="KW-1185">Reference proteome</keyword>
<dbReference type="PROSITE" id="PS50011">
    <property type="entry name" value="PROTEIN_KINASE_DOM"/>
    <property type="match status" value="1"/>
</dbReference>
<dbReference type="Pfam" id="PF17667">
    <property type="entry name" value="Pkinase_fungal"/>
    <property type="match status" value="1"/>
</dbReference>
<feature type="domain" description="Protein kinase" evidence="1">
    <location>
        <begin position="360"/>
        <end position="638"/>
    </location>
</feature>
<organism evidence="2 3">
    <name type="scientific">Klebsormidium nitens</name>
    <name type="common">Green alga</name>
    <name type="synonym">Ulothrix nitens</name>
    <dbReference type="NCBI Taxonomy" id="105231"/>
    <lineage>
        <taxon>Eukaryota</taxon>
        <taxon>Viridiplantae</taxon>
        <taxon>Streptophyta</taxon>
        <taxon>Klebsormidiophyceae</taxon>
        <taxon>Klebsormidiales</taxon>
        <taxon>Klebsormidiaceae</taxon>
        <taxon>Klebsormidium</taxon>
    </lineage>
</organism>
<keyword evidence="2" id="KW-0418">Kinase</keyword>
<reference evidence="2 3" key="1">
    <citation type="journal article" date="2014" name="Nat. Commun.">
        <title>Klebsormidium flaccidum genome reveals primary factors for plant terrestrial adaptation.</title>
        <authorList>
            <person name="Hori K."/>
            <person name="Maruyama F."/>
            <person name="Fujisawa T."/>
            <person name="Togashi T."/>
            <person name="Yamamoto N."/>
            <person name="Seo M."/>
            <person name="Sato S."/>
            <person name="Yamada T."/>
            <person name="Mori H."/>
            <person name="Tajima N."/>
            <person name="Moriyama T."/>
            <person name="Ikeuchi M."/>
            <person name="Watanabe M."/>
            <person name="Wada H."/>
            <person name="Kobayashi K."/>
            <person name="Saito M."/>
            <person name="Masuda T."/>
            <person name="Sasaki-Sekimoto Y."/>
            <person name="Mashiguchi K."/>
            <person name="Awai K."/>
            <person name="Shimojima M."/>
            <person name="Masuda S."/>
            <person name="Iwai M."/>
            <person name="Nobusawa T."/>
            <person name="Narise T."/>
            <person name="Kondo S."/>
            <person name="Saito H."/>
            <person name="Sato R."/>
            <person name="Murakawa M."/>
            <person name="Ihara Y."/>
            <person name="Oshima-Yamada Y."/>
            <person name="Ohtaka K."/>
            <person name="Satoh M."/>
            <person name="Sonobe K."/>
            <person name="Ishii M."/>
            <person name="Ohtani R."/>
            <person name="Kanamori-Sato M."/>
            <person name="Honoki R."/>
            <person name="Miyazaki D."/>
            <person name="Mochizuki H."/>
            <person name="Umetsu J."/>
            <person name="Higashi K."/>
            <person name="Shibata D."/>
            <person name="Kamiya Y."/>
            <person name="Sato N."/>
            <person name="Nakamura Y."/>
            <person name="Tabata S."/>
            <person name="Ida S."/>
            <person name="Kurokawa K."/>
            <person name="Ohta H."/>
        </authorList>
    </citation>
    <scope>NUCLEOTIDE SEQUENCE [LARGE SCALE GENOMIC DNA]</scope>
    <source>
        <strain evidence="2 3">NIES-2285</strain>
    </source>
</reference>
<evidence type="ECO:0000259" key="1">
    <source>
        <dbReference type="PROSITE" id="PS50011"/>
    </source>
</evidence>
<dbReference type="AlphaFoldDB" id="A0A0U9HK42"/>
<accession>A0A0U9HK42</accession>
<dbReference type="EMBL" id="DF237185">
    <property type="protein sequence ID" value="GAQ85460.1"/>
    <property type="molecule type" value="Genomic_DNA"/>
</dbReference>
<dbReference type="Gene3D" id="1.10.510.10">
    <property type="entry name" value="Transferase(Phosphotransferase) domain 1"/>
    <property type="match status" value="1"/>
</dbReference>
<sequence>MEVLYAVRDPDAVEPVPDDCRVLETLDGDPLDALEKLFPDCSKYVWDSSIPAWAPLNENRKRLLTWRSRIWVVRHAARSSGRSATVEDLEAFKVEQERLRKAELDSYKQQLEEFTKAQEAARAAEQRLKLHSYKTPNEIGSRILESVTEGGRVSKTAFEKTLAPLSHTLLDSLLQDEDAARAWQELQRVRTSLQERDAQSFFMTLWRSLLRLNKNPHSVFVVDSSESGYGLKKPDIGISKTSDKLAAYLVLTTSLKKLIRPGALHHEAISQCSERMQSLLFPQQPERTEFYALAGGADGVELWSWKAGTEMFWSSGILPLDWSKDSDALQLLVRLASTSPESLGYQSVTLPAVLVEGELLTDVRRLDAGDGPLSSPIQKSTTVLLGMLRGKKVVAKRSYQIVREEEALKALEGQVQHIVRAVGKGVDDCGHEWLILQPCGVPLPSGPAADVLRHVLQIAEIIGQLAAAGWSHGDISYANAQVFPDGHAGLIDFGAARRLQEAIGAGEWPTGTPTFMSLTLLRHRLGGLKSVGAPFQEEAAWVSNDLESLLYVFFHIATGGKLVWAGYTNIQREAYDVKFTVMMDEVVFERDLLEKIEDGLLKDAALELRNVFVVDRRLKQNVSVASFVKVLSQFLEKE</sequence>
<dbReference type="Proteomes" id="UP000054558">
    <property type="component" value="Unassembled WGS sequence"/>
</dbReference>
<evidence type="ECO:0000313" key="2">
    <source>
        <dbReference type="EMBL" id="GAQ85460.1"/>
    </source>
</evidence>
<dbReference type="SUPFAM" id="SSF56112">
    <property type="entry name" value="Protein kinase-like (PK-like)"/>
    <property type="match status" value="1"/>
</dbReference>
<proteinExistence type="predicted"/>
<keyword evidence="2" id="KW-0808">Transferase</keyword>
<dbReference type="InterPro" id="IPR000719">
    <property type="entry name" value="Prot_kinase_dom"/>
</dbReference>
<dbReference type="PROSITE" id="PS00387">
    <property type="entry name" value="PPASE"/>
    <property type="match status" value="1"/>
</dbReference>